<feature type="transmembrane region" description="Helical" evidence="1">
    <location>
        <begin position="418"/>
        <end position="438"/>
    </location>
</feature>
<feature type="transmembrane region" description="Helical" evidence="1">
    <location>
        <begin position="12"/>
        <end position="33"/>
    </location>
</feature>
<dbReference type="OrthoDB" id="304545at2"/>
<dbReference type="Proteomes" id="UP000003688">
    <property type="component" value="Unassembled WGS sequence"/>
</dbReference>
<feature type="transmembrane region" description="Helical" evidence="1">
    <location>
        <begin position="101"/>
        <end position="118"/>
    </location>
</feature>
<feature type="transmembrane region" description="Helical" evidence="1">
    <location>
        <begin position="556"/>
        <end position="574"/>
    </location>
</feature>
<accession>B9XIQ0</accession>
<dbReference type="AlphaFoldDB" id="B9XIQ0"/>
<reference evidence="2 3" key="1">
    <citation type="journal article" date="2011" name="J. Bacteriol.">
        <title>Genome sequence of 'Pedosphaera parvula' Ellin514, an aerobic Verrucomicrobial isolate from pasture soil.</title>
        <authorList>
            <person name="Kant R."/>
            <person name="van Passel M.W."/>
            <person name="Sangwan P."/>
            <person name="Palva A."/>
            <person name="Lucas S."/>
            <person name="Copeland A."/>
            <person name="Lapidus A."/>
            <person name="Glavina Del Rio T."/>
            <person name="Dalin E."/>
            <person name="Tice H."/>
            <person name="Bruce D."/>
            <person name="Goodwin L."/>
            <person name="Pitluck S."/>
            <person name="Chertkov O."/>
            <person name="Larimer F.W."/>
            <person name="Land M.L."/>
            <person name="Hauser L."/>
            <person name="Brettin T.S."/>
            <person name="Detter J.C."/>
            <person name="Han S."/>
            <person name="de Vos W.M."/>
            <person name="Janssen P.H."/>
            <person name="Smidt H."/>
        </authorList>
    </citation>
    <scope>NUCLEOTIDE SEQUENCE [LARGE SCALE GENOMIC DNA]</scope>
    <source>
        <strain evidence="2 3">Ellin514</strain>
    </source>
</reference>
<feature type="transmembrane region" description="Helical" evidence="1">
    <location>
        <begin position="527"/>
        <end position="550"/>
    </location>
</feature>
<name>B9XIQ0_PEDPL</name>
<comment type="caution">
    <text evidence="2">The sequence shown here is derived from an EMBL/GenBank/DDBJ whole genome shotgun (WGS) entry which is preliminary data.</text>
</comment>
<organism evidence="2 3">
    <name type="scientific">Pedosphaera parvula (strain Ellin514)</name>
    <dbReference type="NCBI Taxonomy" id="320771"/>
    <lineage>
        <taxon>Bacteria</taxon>
        <taxon>Pseudomonadati</taxon>
        <taxon>Verrucomicrobiota</taxon>
        <taxon>Pedosphaerae</taxon>
        <taxon>Pedosphaerales</taxon>
        <taxon>Pedosphaeraceae</taxon>
        <taxon>Pedosphaera</taxon>
    </lineage>
</organism>
<dbReference type="EMBL" id="ABOX02000018">
    <property type="protein sequence ID" value="EEF60313.1"/>
    <property type="molecule type" value="Genomic_DNA"/>
</dbReference>
<dbReference type="PROSITE" id="PS51257">
    <property type="entry name" value="PROKAR_LIPOPROTEIN"/>
    <property type="match status" value="1"/>
</dbReference>
<proteinExistence type="predicted"/>
<dbReference type="STRING" id="320771.Cflav_PD3009"/>
<feature type="transmembrane region" description="Helical" evidence="1">
    <location>
        <begin position="150"/>
        <end position="170"/>
    </location>
</feature>
<feature type="transmembrane region" description="Helical" evidence="1">
    <location>
        <begin position="378"/>
        <end position="397"/>
    </location>
</feature>
<feature type="transmembrane region" description="Helical" evidence="1">
    <location>
        <begin position="228"/>
        <end position="249"/>
    </location>
</feature>
<feature type="transmembrane region" description="Helical" evidence="1">
    <location>
        <begin position="878"/>
        <end position="898"/>
    </location>
</feature>
<evidence type="ECO:0000313" key="3">
    <source>
        <dbReference type="Proteomes" id="UP000003688"/>
    </source>
</evidence>
<feature type="transmembrane region" description="Helical" evidence="1">
    <location>
        <begin position="336"/>
        <end position="358"/>
    </location>
</feature>
<protein>
    <recommendedName>
        <fullName evidence="4">Bacterial membrane protein YfhO</fullName>
    </recommendedName>
</protein>
<feature type="transmembrane region" description="Helical" evidence="1">
    <location>
        <begin position="177"/>
        <end position="208"/>
    </location>
</feature>
<evidence type="ECO:0000313" key="2">
    <source>
        <dbReference type="EMBL" id="EEF60313.1"/>
    </source>
</evidence>
<evidence type="ECO:0008006" key="4">
    <source>
        <dbReference type="Google" id="ProtNLM"/>
    </source>
</evidence>
<gene>
    <name evidence="2" type="ORF">Cflav_PD3009</name>
</gene>
<keyword evidence="3" id="KW-1185">Reference proteome</keyword>
<keyword evidence="1" id="KW-0812">Transmembrane</keyword>
<keyword evidence="1" id="KW-1133">Transmembrane helix</keyword>
<evidence type="ECO:0000256" key="1">
    <source>
        <dbReference type="SAM" id="Phobius"/>
    </source>
</evidence>
<sequence length="918" mass="101429">MKSGNPANDRQITNGYYFLFSFACLVLILGLLFHKSFEPGIIVHSNDGPLGAISSKSAAVPYVYSGFWQDLNWIGGPQPSATPSLSVTLDLIFGPYIFAKFYPAISLLILGVSAWLFFRQTKLAPMACLLGALAAALNSDYFSIANWGVAAQPICVAMNFLALAAVADLSTHRWPKIILAGLAVGMGVMEGFDIGAIFSLFVAAYVVFQAWNTEEKAPSGKKLGQGVLRVAVIGIFAAFIATQTLFVLYNTQIKGVVGAGQDPATKQAQWGEKTQWSLPKAETFQILIPGIFGYRMDSPNGAAYWGTVGKSPFIDELEQAAPSNPRAAAALKQGGLMWRFSGGGIYAGVLVVVVSIWAFFQSFRGKNSVYSLPQRRIIWFWAIAAFISLLLSFGRFAPFYKLFYALPFASTIRNPAKFIHVVTWAMLIIFGYGVHGLYRGYMQDSAGKIQSLRAQFKTWWAKAPAFDKGWLKGSVFAIIAALVAWGIYASKSSDLEAYIRSVGFDPEINGADPGMAQRLASFSLHSVGWFILFLVLSVITLGFIFCGLFTGPRAKWGGLLLGLVLVADLSRANLPWIIHWDVNHKYAGNPVIDILRTKAYEHRVSLLPISVPDPQVDLLHNLYKYEWTQHLFLYNNIQSIDRVQEPRVSLANEAYRSTLFEDQGRPKLNEFLREWKLTNTRYLLGPYMYGTNNIVDYLNQQINPGKTTFRVLQPFNVVPKPGYPQPKGLTDFTAQTNDTGSLAIIEFTDALPRAKLYSNWQVITNDEVTLSTLTNSAFDPHQLVLLADAIPAPSPANTNQPSGTVQIKDNYEPKRVELAADVKVPSVLLLNDKFDPDWKVWVDGKPATMLRSNFIMRGVYLQPGQHEIVFKYLPPFGVFYVSLSAVILAILLIGFLAISSGKPEPKLAAEKKAKDSAR</sequence>
<keyword evidence="1" id="KW-0472">Membrane</keyword>
<feature type="transmembrane region" description="Helical" evidence="1">
    <location>
        <begin position="469"/>
        <end position="490"/>
    </location>
</feature>
<dbReference type="RefSeq" id="WP_007415693.1">
    <property type="nucleotide sequence ID" value="NZ_ABOX02000018.1"/>
</dbReference>